<dbReference type="CDD" id="cd07012">
    <property type="entry name" value="PBP2_Bug_TTT"/>
    <property type="match status" value="1"/>
</dbReference>
<dbReference type="AlphaFoldDB" id="A0A848ED52"/>
<organism evidence="3 4">
    <name type="scientific">Neoroseomonas marina</name>
    <dbReference type="NCBI Taxonomy" id="1232220"/>
    <lineage>
        <taxon>Bacteria</taxon>
        <taxon>Pseudomonadati</taxon>
        <taxon>Pseudomonadota</taxon>
        <taxon>Alphaproteobacteria</taxon>
        <taxon>Acetobacterales</taxon>
        <taxon>Acetobacteraceae</taxon>
        <taxon>Neoroseomonas</taxon>
    </lineage>
</organism>
<feature type="chain" id="PRO_5032814001" evidence="2">
    <location>
        <begin position="26"/>
        <end position="323"/>
    </location>
</feature>
<evidence type="ECO:0000256" key="1">
    <source>
        <dbReference type="ARBA" id="ARBA00006987"/>
    </source>
</evidence>
<comment type="caution">
    <text evidence="3">The sequence shown here is derived from an EMBL/GenBank/DDBJ whole genome shotgun (WGS) entry which is preliminary data.</text>
</comment>
<reference evidence="3 4" key="1">
    <citation type="submission" date="2020-03" db="EMBL/GenBank/DDBJ databases">
        <authorList>
            <person name="Sun Q."/>
        </authorList>
    </citation>
    <scope>NUCLEOTIDE SEQUENCE [LARGE SCALE GENOMIC DNA]</scope>
    <source>
        <strain evidence="3 4">JC162</strain>
    </source>
</reference>
<name>A0A848ED52_9PROT</name>
<dbReference type="InterPro" id="IPR005064">
    <property type="entry name" value="BUG"/>
</dbReference>
<dbReference type="PANTHER" id="PTHR42928">
    <property type="entry name" value="TRICARBOXYLATE-BINDING PROTEIN"/>
    <property type="match status" value="1"/>
</dbReference>
<dbReference type="Gene3D" id="3.40.190.10">
    <property type="entry name" value="Periplasmic binding protein-like II"/>
    <property type="match status" value="1"/>
</dbReference>
<feature type="signal peptide" evidence="2">
    <location>
        <begin position="1"/>
        <end position="25"/>
    </location>
</feature>
<dbReference type="PANTHER" id="PTHR42928:SF5">
    <property type="entry name" value="BLR1237 PROTEIN"/>
    <property type="match status" value="1"/>
</dbReference>
<comment type="similarity">
    <text evidence="1">Belongs to the UPF0065 (bug) family.</text>
</comment>
<keyword evidence="4" id="KW-1185">Reference proteome</keyword>
<accession>A0A848ED52</accession>
<dbReference type="Pfam" id="PF03401">
    <property type="entry name" value="TctC"/>
    <property type="match status" value="1"/>
</dbReference>
<evidence type="ECO:0000313" key="4">
    <source>
        <dbReference type="Proteomes" id="UP000548582"/>
    </source>
</evidence>
<dbReference type="Proteomes" id="UP000548582">
    <property type="component" value="Unassembled WGS sequence"/>
</dbReference>
<proteinExistence type="inferred from homology"/>
<dbReference type="SUPFAM" id="SSF53850">
    <property type="entry name" value="Periplasmic binding protein-like II"/>
    <property type="match status" value="1"/>
</dbReference>
<dbReference type="Gene3D" id="3.40.190.150">
    <property type="entry name" value="Bordetella uptake gene, domain 1"/>
    <property type="match status" value="1"/>
</dbReference>
<gene>
    <name evidence="3" type="ORF">GWK16_09375</name>
</gene>
<dbReference type="PIRSF" id="PIRSF017082">
    <property type="entry name" value="YflP"/>
    <property type="match status" value="1"/>
</dbReference>
<protein>
    <submittedName>
        <fullName evidence="3">Tripartite tricarboxylate transporter substrate binding protein</fullName>
    </submittedName>
</protein>
<dbReference type="InterPro" id="IPR042100">
    <property type="entry name" value="Bug_dom1"/>
</dbReference>
<dbReference type="EMBL" id="JABBKX010000002">
    <property type="protein sequence ID" value="NMJ41449.1"/>
    <property type="molecule type" value="Genomic_DNA"/>
</dbReference>
<sequence>MNRILPGRRALLAAAALSGPASAFAQDQWPTRPVRIVVPYAPGGGTDVTSRAIAEALTGRFGQSFVVENRPGANGVVGTEQVSRSTPDGYTFVAQTATHIMARQMQTLPYDPVTDFTAIALMARYPLVLMSSNRAPFRDLQSLIAAARAQPGGIAQGTSDAQSSYTAALFAKQAGIELNEVPYRGSGAYLADLTAGHLPVAWGSPATAAALVASGQIRLIGVSSRERSVYLPDVPTLREAGVQEAEFDGWFGLFGPARLPAAIARQMNQAINQAMATPEMQARYRTLGNEVASLDLEQLAALMREDDARWAQASRNGLIRRSS</sequence>
<keyword evidence="2" id="KW-0732">Signal</keyword>
<dbReference type="RefSeq" id="WP_170053648.1">
    <property type="nucleotide sequence ID" value="NZ_JABBKX010000002.1"/>
</dbReference>
<evidence type="ECO:0000313" key="3">
    <source>
        <dbReference type="EMBL" id="NMJ41449.1"/>
    </source>
</evidence>
<evidence type="ECO:0000256" key="2">
    <source>
        <dbReference type="SAM" id="SignalP"/>
    </source>
</evidence>